<dbReference type="GeneID" id="20811729"/>
<name>W4GBA9_APHAT</name>
<protein>
    <submittedName>
        <fullName evidence="1">Uncharacterized protein</fullName>
    </submittedName>
</protein>
<dbReference type="RefSeq" id="XP_009834363.1">
    <property type="nucleotide sequence ID" value="XM_009836061.1"/>
</dbReference>
<gene>
    <name evidence="1" type="ORF">H257_09733</name>
</gene>
<organism evidence="1">
    <name type="scientific">Aphanomyces astaci</name>
    <name type="common">Crayfish plague agent</name>
    <dbReference type="NCBI Taxonomy" id="112090"/>
    <lineage>
        <taxon>Eukaryota</taxon>
        <taxon>Sar</taxon>
        <taxon>Stramenopiles</taxon>
        <taxon>Oomycota</taxon>
        <taxon>Saprolegniomycetes</taxon>
        <taxon>Saprolegniales</taxon>
        <taxon>Verrucalvaceae</taxon>
        <taxon>Aphanomyces</taxon>
    </lineage>
</organism>
<accession>W4GBA9</accession>
<sequence>MENPQKKLGLKMVPTDSQSQTRMVVVMAIRSADWFVKLPLKSKIGLPVAYCSICNGHIMTSPSFLDAALNAFMRVPQVAMNGARVPHDMVHRHATSSSKYPTALWMRQVPVPQNPTLSPLRTSTL</sequence>
<dbReference type="EMBL" id="KI913137">
    <property type="protein sequence ID" value="ETV76238.1"/>
    <property type="molecule type" value="Genomic_DNA"/>
</dbReference>
<dbReference type="VEuPathDB" id="FungiDB:H257_09733"/>
<proteinExistence type="predicted"/>
<evidence type="ECO:0000313" key="1">
    <source>
        <dbReference type="EMBL" id="ETV76238.1"/>
    </source>
</evidence>
<dbReference type="AlphaFoldDB" id="W4GBA9"/>
<reference evidence="1" key="1">
    <citation type="submission" date="2013-12" db="EMBL/GenBank/DDBJ databases">
        <title>The Genome Sequence of Aphanomyces astaci APO3.</title>
        <authorList>
            <consortium name="The Broad Institute Genomics Platform"/>
            <person name="Russ C."/>
            <person name="Tyler B."/>
            <person name="van West P."/>
            <person name="Dieguez-Uribeondo J."/>
            <person name="Young S.K."/>
            <person name="Zeng Q."/>
            <person name="Gargeya S."/>
            <person name="Fitzgerald M."/>
            <person name="Abouelleil A."/>
            <person name="Alvarado L."/>
            <person name="Chapman S.B."/>
            <person name="Gainer-Dewar J."/>
            <person name="Goldberg J."/>
            <person name="Griggs A."/>
            <person name="Gujja S."/>
            <person name="Hansen M."/>
            <person name="Howarth C."/>
            <person name="Imamovic A."/>
            <person name="Ireland A."/>
            <person name="Larimer J."/>
            <person name="McCowan C."/>
            <person name="Murphy C."/>
            <person name="Pearson M."/>
            <person name="Poon T.W."/>
            <person name="Priest M."/>
            <person name="Roberts A."/>
            <person name="Saif S."/>
            <person name="Shea T."/>
            <person name="Sykes S."/>
            <person name="Wortman J."/>
            <person name="Nusbaum C."/>
            <person name="Birren B."/>
        </authorList>
    </citation>
    <scope>NUCLEOTIDE SEQUENCE [LARGE SCALE GENOMIC DNA]</scope>
    <source>
        <strain evidence="1">APO3</strain>
    </source>
</reference>